<name>A0A383EAN8_9ZZZZ</name>
<organism evidence="1">
    <name type="scientific">marine metagenome</name>
    <dbReference type="NCBI Taxonomy" id="408172"/>
    <lineage>
        <taxon>unclassified sequences</taxon>
        <taxon>metagenomes</taxon>
        <taxon>ecological metagenomes</taxon>
    </lineage>
</organism>
<feature type="non-terminal residue" evidence="1">
    <location>
        <position position="40"/>
    </location>
</feature>
<evidence type="ECO:0000313" key="1">
    <source>
        <dbReference type="EMBL" id="SVE53425.1"/>
    </source>
</evidence>
<proteinExistence type="predicted"/>
<accession>A0A383EAN8</accession>
<dbReference type="AlphaFoldDB" id="A0A383EAN8"/>
<dbReference type="EMBL" id="UINC01223998">
    <property type="protein sequence ID" value="SVE53425.1"/>
    <property type="molecule type" value="Genomic_DNA"/>
</dbReference>
<reference evidence="1" key="1">
    <citation type="submission" date="2018-05" db="EMBL/GenBank/DDBJ databases">
        <authorList>
            <person name="Lanie J.A."/>
            <person name="Ng W.-L."/>
            <person name="Kazmierczak K.M."/>
            <person name="Andrzejewski T.M."/>
            <person name="Davidsen T.M."/>
            <person name="Wayne K.J."/>
            <person name="Tettelin H."/>
            <person name="Glass J.I."/>
            <person name="Rusch D."/>
            <person name="Podicherti R."/>
            <person name="Tsui H.-C.T."/>
            <person name="Winkler M.E."/>
        </authorList>
    </citation>
    <scope>NUCLEOTIDE SEQUENCE</scope>
</reference>
<protein>
    <submittedName>
        <fullName evidence="1">Uncharacterized protein</fullName>
    </submittedName>
</protein>
<sequence length="40" mass="4464">MKTKLFSLFFVLCHAFGWLSAGAAERPNVILIMVDDMGFS</sequence>
<gene>
    <name evidence="1" type="ORF">METZ01_LOCUS506279</name>
</gene>